<keyword evidence="2" id="KW-0812">Transmembrane</keyword>
<dbReference type="PANTHER" id="PTHR31549">
    <property type="entry name" value="PROTEIN, PUTATIVE (DUF247)-RELATED-RELATED"/>
    <property type="match status" value="1"/>
</dbReference>
<comment type="caution">
    <text evidence="3">The sequence shown here is derived from an EMBL/GenBank/DDBJ whole genome shotgun (WGS) entry which is preliminary data.</text>
</comment>
<proteinExistence type="predicted"/>
<dbReference type="AlphaFoldDB" id="A0AAW2S899"/>
<sequence>MGEIGTSSGGGDEQDPQTSDLKQKGKLIEKATSSGGEEGHETIQQRRSDAPDAQVPPHAIIPIAGMETSNTRGEQHRVMQKVPPLLLKEEKNKEDYIPKAVSIGPYHHGQEELHLAEAFKPKAVQMFVYGGERIYDFYYSNIFARIGEIRSCYEEGSTDKYSDHKLAKMMLYDACFIIVRIEANMPQDLDGEMDRIGWRMNMKYRTMVENLGRLNMALSHRDLLLLENQIPYWIVKLFITLRYGEEAGQKLLNRFLNGTSVGEYDLRSRLEGGKEPFHLLEALRMVAVSNWNESEHQNGLCLKCRQRCWEQCRQGFKSRWLCCFRVDQRPLASAENGLNRSTGLDLEAGVDPAAVADPGAMTGVKCRCLDCMGVCREGPEVVRRGEVERIPHSFRSVMDLKKKGIRFKPSSSRSFSDVKFESGLFFSQLRLPKKFVSIHTKIFFLNMVAYELSPQNRTNYIVISYIDLMKSLIESKEDVAELRKRKILHNALGSDEQVLEVFRDINTYANVDRPIFRDVKDKIEAHYSSTMKKWIGEVRDVHFRNPRTAIAWLAAVSLIAIASASLYYSARRGSNK</sequence>
<reference evidence="3" key="1">
    <citation type="submission" date="2020-06" db="EMBL/GenBank/DDBJ databases">
        <authorList>
            <person name="Li T."/>
            <person name="Hu X."/>
            <person name="Zhang T."/>
            <person name="Song X."/>
            <person name="Zhang H."/>
            <person name="Dai N."/>
            <person name="Sheng W."/>
            <person name="Hou X."/>
            <person name="Wei L."/>
        </authorList>
    </citation>
    <scope>NUCLEOTIDE SEQUENCE</scope>
    <source>
        <strain evidence="3">G02</strain>
        <tissue evidence="3">Leaf</tissue>
    </source>
</reference>
<dbReference type="EMBL" id="JACGWJ010000011">
    <property type="protein sequence ID" value="KAL0387888.1"/>
    <property type="molecule type" value="Genomic_DNA"/>
</dbReference>
<feature type="region of interest" description="Disordered" evidence="1">
    <location>
        <begin position="1"/>
        <end position="56"/>
    </location>
</feature>
<protein>
    <submittedName>
        <fullName evidence="3">Uncharacterized protein</fullName>
    </submittedName>
</protein>
<accession>A0AAW2S899</accession>
<organism evidence="3">
    <name type="scientific">Sesamum radiatum</name>
    <name type="common">Black benniseed</name>
    <dbReference type="NCBI Taxonomy" id="300843"/>
    <lineage>
        <taxon>Eukaryota</taxon>
        <taxon>Viridiplantae</taxon>
        <taxon>Streptophyta</taxon>
        <taxon>Embryophyta</taxon>
        <taxon>Tracheophyta</taxon>
        <taxon>Spermatophyta</taxon>
        <taxon>Magnoliopsida</taxon>
        <taxon>eudicotyledons</taxon>
        <taxon>Gunneridae</taxon>
        <taxon>Pentapetalae</taxon>
        <taxon>asterids</taxon>
        <taxon>lamiids</taxon>
        <taxon>Lamiales</taxon>
        <taxon>Pedaliaceae</taxon>
        <taxon>Sesamum</taxon>
    </lineage>
</organism>
<feature type="compositionally biased region" description="Basic and acidic residues" evidence="1">
    <location>
        <begin position="37"/>
        <end position="50"/>
    </location>
</feature>
<dbReference type="PANTHER" id="PTHR31549:SF129">
    <property type="entry name" value="DUF4220 DOMAIN-CONTAINING PROTEIN"/>
    <property type="match status" value="1"/>
</dbReference>
<evidence type="ECO:0000313" key="3">
    <source>
        <dbReference type="EMBL" id="KAL0387888.1"/>
    </source>
</evidence>
<dbReference type="InterPro" id="IPR004158">
    <property type="entry name" value="DUF247_pln"/>
</dbReference>
<dbReference type="Pfam" id="PF03140">
    <property type="entry name" value="DUF247"/>
    <property type="match status" value="1"/>
</dbReference>
<keyword evidence="2" id="KW-0472">Membrane</keyword>
<evidence type="ECO:0000256" key="1">
    <source>
        <dbReference type="SAM" id="MobiDB-lite"/>
    </source>
</evidence>
<feature type="transmembrane region" description="Helical" evidence="2">
    <location>
        <begin position="549"/>
        <end position="570"/>
    </location>
</feature>
<name>A0AAW2S899_SESRA</name>
<gene>
    <name evidence="3" type="ORF">Sradi_2670600</name>
</gene>
<reference evidence="3" key="2">
    <citation type="journal article" date="2024" name="Plant">
        <title>Genomic evolution and insights into agronomic trait innovations of Sesamum species.</title>
        <authorList>
            <person name="Miao H."/>
            <person name="Wang L."/>
            <person name="Qu L."/>
            <person name="Liu H."/>
            <person name="Sun Y."/>
            <person name="Le M."/>
            <person name="Wang Q."/>
            <person name="Wei S."/>
            <person name="Zheng Y."/>
            <person name="Lin W."/>
            <person name="Duan Y."/>
            <person name="Cao H."/>
            <person name="Xiong S."/>
            <person name="Wang X."/>
            <person name="Wei L."/>
            <person name="Li C."/>
            <person name="Ma Q."/>
            <person name="Ju M."/>
            <person name="Zhao R."/>
            <person name="Li G."/>
            <person name="Mu C."/>
            <person name="Tian Q."/>
            <person name="Mei H."/>
            <person name="Zhang T."/>
            <person name="Gao T."/>
            <person name="Zhang H."/>
        </authorList>
    </citation>
    <scope>NUCLEOTIDE SEQUENCE</scope>
    <source>
        <strain evidence="3">G02</strain>
    </source>
</reference>
<evidence type="ECO:0000256" key="2">
    <source>
        <dbReference type="SAM" id="Phobius"/>
    </source>
</evidence>
<keyword evidence="2" id="KW-1133">Transmembrane helix</keyword>